<feature type="compositionally biased region" description="Basic and acidic residues" evidence="2">
    <location>
        <begin position="669"/>
        <end position="681"/>
    </location>
</feature>
<dbReference type="Proteomes" id="UP001174136">
    <property type="component" value="Unassembled WGS sequence"/>
</dbReference>
<evidence type="ECO:0000313" key="4">
    <source>
        <dbReference type="EMBL" id="KAK0153169.1"/>
    </source>
</evidence>
<accession>A0AA47N7C9</accession>
<dbReference type="InterPro" id="IPR026523">
    <property type="entry name" value="PNMA"/>
</dbReference>
<feature type="coiled-coil region" evidence="1">
    <location>
        <begin position="281"/>
        <end position="315"/>
    </location>
</feature>
<dbReference type="PANTHER" id="PTHR23095:SF46">
    <property type="entry name" value="GAG PROTEIN"/>
    <property type="match status" value="1"/>
</dbReference>
<proteinExistence type="predicted"/>
<dbReference type="Pfam" id="PF14893">
    <property type="entry name" value="PNMA"/>
    <property type="match status" value="1"/>
</dbReference>
<evidence type="ECO:0000256" key="1">
    <source>
        <dbReference type="SAM" id="Coils"/>
    </source>
</evidence>
<feature type="region of interest" description="Disordered" evidence="2">
    <location>
        <begin position="316"/>
        <end position="339"/>
    </location>
</feature>
<dbReference type="AlphaFoldDB" id="A0AA47N7C9"/>
<dbReference type="SUPFAM" id="SSF50630">
    <property type="entry name" value="Acid proteases"/>
    <property type="match status" value="1"/>
</dbReference>
<comment type="caution">
    <text evidence="4">The sequence shown here is derived from an EMBL/GenBank/DDBJ whole genome shotgun (WGS) entry which is preliminary data.</text>
</comment>
<feature type="region of interest" description="Disordered" evidence="2">
    <location>
        <begin position="663"/>
        <end position="728"/>
    </location>
</feature>
<dbReference type="PANTHER" id="PTHR23095">
    <property type="entry name" value="PARANEOPLASTIC ANTIGEN"/>
    <property type="match status" value="1"/>
</dbReference>
<feature type="compositionally biased region" description="Basic and acidic residues" evidence="2">
    <location>
        <begin position="691"/>
        <end position="700"/>
    </location>
</feature>
<keyword evidence="5" id="KW-1185">Reference proteome</keyword>
<dbReference type="EMBL" id="JAOPHQ010000862">
    <property type="protein sequence ID" value="KAK0153169.1"/>
    <property type="molecule type" value="Genomic_DNA"/>
</dbReference>
<feature type="compositionally biased region" description="Acidic residues" evidence="2">
    <location>
        <begin position="1"/>
        <end position="10"/>
    </location>
</feature>
<feature type="domain" description="Paraneoplastic antigen Ma-like C-terminal" evidence="3">
    <location>
        <begin position="88"/>
        <end position="233"/>
    </location>
</feature>
<evidence type="ECO:0000256" key="2">
    <source>
        <dbReference type="SAM" id="MobiDB-lite"/>
    </source>
</evidence>
<feature type="region of interest" description="Disordered" evidence="2">
    <location>
        <begin position="1"/>
        <end position="37"/>
    </location>
</feature>
<dbReference type="Gene3D" id="2.40.70.10">
    <property type="entry name" value="Acid Proteases"/>
    <property type="match status" value="1"/>
</dbReference>
<keyword evidence="1" id="KW-0175">Coiled coil</keyword>
<evidence type="ECO:0000259" key="3">
    <source>
        <dbReference type="Pfam" id="PF14893"/>
    </source>
</evidence>
<evidence type="ECO:0000313" key="5">
    <source>
        <dbReference type="Proteomes" id="UP001174136"/>
    </source>
</evidence>
<organism evidence="4 5">
    <name type="scientific">Merluccius polli</name>
    <name type="common">Benguela hake</name>
    <name type="synonym">Merluccius cadenati</name>
    <dbReference type="NCBI Taxonomy" id="89951"/>
    <lineage>
        <taxon>Eukaryota</taxon>
        <taxon>Metazoa</taxon>
        <taxon>Chordata</taxon>
        <taxon>Craniata</taxon>
        <taxon>Vertebrata</taxon>
        <taxon>Euteleostomi</taxon>
        <taxon>Actinopterygii</taxon>
        <taxon>Neopterygii</taxon>
        <taxon>Teleostei</taxon>
        <taxon>Neoteleostei</taxon>
        <taxon>Acanthomorphata</taxon>
        <taxon>Zeiogadaria</taxon>
        <taxon>Gadariae</taxon>
        <taxon>Gadiformes</taxon>
        <taxon>Gadoidei</taxon>
        <taxon>Merlucciidae</taxon>
        <taxon>Merluccius</taxon>
    </lineage>
</organism>
<reference evidence="4" key="1">
    <citation type="journal article" date="2023" name="Front. Mar. Sci.">
        <title>A new Merluccius polli reference genome to investigate the effects of global change in West African waters.</title>
        <authorList>
            <person name="Mateo J.L."/>
            <person name="Blanco-Fernandez C."/>
            <person name="Garcia-Vazquez E."/>
            <person name="Machado-Schiaffino G."/>
        </authorList>
    </citation>
    <scope>NUCLEOTIDE SEQUENCE</scope>
    <source>
        <strain evidence="4">C29</strain>
        <tissue evidence="4">Fin</tissue>
    </source>
</reference>
<gene>
    <name evidence="4" type="ORF">N1851_005140</name>
</gene>
<protein>
    <recommendedName>
        <fullName evidence="3">Paraneoplastic antigen Ma-like C-terminal domain-containing protein</fullName>
    </recommendedName>
</protein>
<dbReference type="InterPro" id="IPR021109">
    <property type="entry name" value="Peptidase_aspartic_dom_sf"/>
</dbReference>
<sequence length="788" mass="86507">MSSESGDEDPASNGNGQLDQASGGAAGTSRDTTDNIQVQMQELTRLRDELTRLSTETRAQGGPTRSYIYVPRERQIPAFSGECGKDGRSVEEFVDEVERGLRSREQTTDEQCDYVLSLLRGPALEEVRLCMGSQSVGPRDLYSYLRNAFGEKRSTTQLLQSFYNRKQAEGEDLRDYSHALSQILSSVVKQSSDVIPNEKTVLRDQFVEGLRDAALRRELRKMARDKPDSSLLEVRNEALLWEMEDSRFHRPRAVKSNQVKSEVSETQCFPVTTDNGQCTVLDDVQRAVAHQEKRLAELSKTISELAGAVSELSKRSAQQIFPGPKPRARSQPDTGKLPPSVVMSQTTRGEIAGSPNETPDKSEILERAVGECKTVEVKLRGVTVSCLLDTGSMVSTISESFFREHLSEKGEDILPAFEWLKITAANGLDLPYMGYVELDVEAMGLTIPKRGFLIVKDSAHSSAFPGLIGMNIVKKCKELVHAEFDNTLHGKCDSHWREAFHHLQTATVTDRLSFARVAGKDIVYVPASSAATVMARGLRTVSEGGPLLLLEPISAPIPGGLVVVPTLVSSESHVFPVQVMNLSDEDIWLRPRTRSGLRPCVKPVPKHRTKLRVQTSTQPVAEERQESPSPEFVVVEEVSHPQLVPAVDSTHVPDMVDLPVAESADEVDSEGHGEGHIDVRNCDTGTEGVNDDVHPEHSESDLSTTTNRDRQTLHIGGRTRSRADAPTPAIRKSKWATAGAHPNPFHLPKSACNAVMVSTDMVSQVLTSLGTALFETALQGAFESVHVL</sequence>
<feature type="region of interest" description="Disordered" evidence="2">
    <location>
        <begin position="607"/>
        <end position="629"/>
    </location>
</feature>
<dbReference type="InterPro" id="IPR048270">
    <property type="entry name" value="PNMA_C"/>
</dbReference>
<name>A0AA47N7C9_MERPO</name>